<accession>Q2NC66</accession>
<evidence type="ECO:0000256" key="2">
    <source>
        <dbReference type="PIRSR" id="PIRSR011396-2"/>
    </source>
</evidence>
<evidence type="ECO:0000313" key="3">
    <source>
        <dbReference type="EMBL" id="ABC62725.1"/>
    </source>
</evidence>
<dbReference type="PIRSF" id="PIRSF011396">
    <property type="entry name" value="Trp_halogenase"/>
    <property type="match status" value="1"/>
</dbReference>
<gene>
    <name evidence="3" type="ordered locus">ELI_03165</name>
</gene>
<dbReference type="InterPro" id="IPR006905">
    <property type="entry name" value="Flavin_halogenase"/>
</dbReference>
<dbReference type="GO" id="GO:0004497">
    <property type="term" value="F:monooxygenase activity"/>
    <property type="evidence" value="ECO:0007669"/>
    <property type="project" value="InterPro"/>
</dbReference>
<evidence type="ECO:0000313" key="4">
    <source>
        <dbReference type="Proteomes" id="UP000008808"/>
    </source>
</evidence>
<dbReference type="InterPro" id="IPR033856">
    <property type="entry name" value="Trp_halogen"/>
</dbReference>
<dbReference type="EMBL" id="CP000157">
    <property type="protein sequence ID" value="ABC62725.1"/>
    <property type="molecule type" value="Genomic_DNA"/>
</dbReference>
<feature type="binding site" evidence="2">
    <location>
        <begin position="14"/>
        <end position="17"/>
    </location>
    <ligand>
        <name>FAD</name>
        <dbReference type="ChEBI" id="CHEBI:57692"/>
    </ligand>
</feature>
<dbReference type="SUPFAM" id="SSF51905">
    <property type="entry name" value="FAD/NAD(P)-binding domain"/>
    <property type="match status" value="1"/>
</dbReference>
<dbReference type="OrthoDB" id="462203at2"/>
<evidence type="ECO:0000256" key="1">
    <source>
        <dbReference type="PIRSR" id="PIRSR011396-1"/>
    </source>
</evidence>
<keyword evidence="2" id="KW-0274">FAD</keyword>
<proteinExistence type="predicted"/>
<keyword evidence="2" id="KW-0285">Flavoprotein</keyword>
<keyword evidence="2" id="KW-0547">Nucleotide-binding</keyword>
<feature type="binding site" evidence="2">
    <location>
        <position position="332"/>
    </location>
    <ligand>
        <name>FAD</name>
        <dbReference type="ChEBI" id="CHEBI:57692"/>
    </ligand>
</feature>
<dbReference type="eggNOG" id="COG0665">
    <property type="taxonomic scope" value="Bacteria"/>
</dbReference>
<feature type="binding site" evidence="2">
    <location>
        <position position="77"/>
    </location>
    <ligand>
        <name>7-chloro-L-tryptophan</name>
        <dbReference type="ChEBI" id="CHEBI:58713"/>
    </ligand>
</feature>
<dbReference type="RefSeq" id="WP_011413601.1">
    <property type="nucleotide sequence ID" value="NC_007722.1"/>
</dbReference>
<dbReference type="Pfam" id="PF04820">
    <property type="entry name" value="Trp_halogenase"/>
    <property type="match status" value="1"/>
</dbReference>
<dbReference type="Proteomes" id="UP000008808">
    <property type="component" value="Chromosome"/>
</dbReference>
<keyword evidence="4" id="KW-1185">Reference proteome</keyword>
<dbReference type="GO" id="GO:0000166">
    <property type="term" value="F:nucleotide binding"/>
    <property type="evidence" value="ECO:0007669"/>
    <property type="project" value="UniProtKB-KW"/>
</dbReference>
<dbReference type="STRING" id="314225.ELI_03165"/>
<feature type="binding site" evidence="2">
    <location>
        <position position="341"/>
    </location>
    <ligand>
        <name>L-tryptophan</name>
        <dbReference type="ChEBI" id="CHEBI:57912"/>
    </ligand>
</feature>
<dbReference type="Gene3D" id="3.50.50.60">
    <property type="entry name" value="FAD/NAD(P)-binding domain"/>
    <property type="match status" value="1"/>
</dbReference>
<reference evidence="4" key="1">
    <citation type="journal article" date="2009" name="J. Bacteriol.">
        <title>Complete genome sequence of Erythrobacter litoralis HTCC2594.</title>
        <authorList>
            <person name="Oh H.M."/>
            <person name="Giovannoni S.J."/>
            <person name="Ferriera S."/>
            <person name="Johnson J."/>
            <person name="Cho J.C."/>
        </authorList>
    </citation>
    <scope>NUCLEOTIDE SEQUENCE [LARGE SCALE GENOMIC DNA]</scope>
    <source>
        <strain evidence="4">HTCC2594</strain>
    </source>
</reference>
<dbReference type="HOGENOM" id="CLU_022247_1_0_5"/>
<sequence>MNPTDLPPIVIAGGGTAGWMAAATLGRFAGRKVLLVESEAIGTVGVGEATIPQIRLFNAALGLDEAEFLRETQGTFKLAIEFAGWGGEGERYLHAFGTVGHGAGVLPFQHYWLRARQAGKAGPLSDYALNDVASRAGKMQMWQAEPGKPVPDMPWAYHFDAGLYAAYLRRYAEAHGVERVEGTIASVERDGESGDIAALVLDGERRIEGGVFVDCTGFRSLLLGGALGVEFMDWTQWLPCDRAVAVPCETKGEFTPYTRSTARKAGWQWRIPLQHRIGNGHVFCSDFMGEDEATKTLLANLDGAPTADPRVLKFTTGMRAQQWSHNCMALGLAGGFMEPLESTSIHLIQASIARLLQMLPGAEVAPAMRAEFNRQAEFEWTRIRDFLILHYWANGREGEPFWDRCRAMDVPDTLSTKVETFRASGFVHREHEELFTEPGWLQVLIGQGVVPENYNPIADAMPEVELTAMLARIAETNQRLVAAMPDHAPFLRAHIDPRKQAPTQQRIPA</sequence>
<feature type="active site" evidence="1">
    <location>
        <position position="77"/>
    </location>
</feature>
<dbReference type="KEGG" id="eli:ELI_03165"/>
<dbReference type="InterPro" id="IPR050816">
    <property type="entry name" value="Flavin-dep_Halogenase_NPB"/>
</dbReference>
<dbReference type="AlphaFoldDB" id="Q2NC66"/>
<organism evidence="3 4">
    <name type="scientific">Erythrobacter litoralis (strain HTCC2594)</name>
    <dbReference type="NCBI Taxonomy" id="314225"/>
    <lineage>
        <taxon>Bacteria</taxon>
        <taxon>Pseudomonadati</taxon>
        <taxon>Pseudomonadota</taxon>
        <taxon>Alphaproteobacteria</taxon>
        <taxon>Sphingomonadales</taxon>
        <taxon>Erythrobacteraceae</taxon>
        <taxon>Erythrobacter/Porphyrobacter group</taxon>
        <taxon>Erythrobacter</taxon>
    </lineage>
</organism>
<name>Q2NC66_ERYLH</name>
<protein>
    <submittedName>
        <fullName evidence="3">Tryptophan halogenase, putative</fullName>
    </submittedName>
</protein>
<dbReference type="PANTHER" id="PTHR43747:SF4">
    <property type="entry name" value="FLAVIN-DEPENDENT TRYPTOPHAN HALOGENASE"/>
    <property type="match status" value="1"/>
</dbReference>
<feature type="binding site" evidence="2">
    <location>
        <position position="345"/>
    </location>
    <ligand>
        <name>FAD</name>
        <dbReference type="ChEBI" id="CHEBI:57692"/>
    </ligand>
</feature>
<dbReference type="PANTHER" id="PTHR43747">
    <property type="entry name" value="FAD-BINDING PROTEIN"/>
    <property type="match status" value="1"/>
</dbReference>
<dbReference type="InterPro" id="IPR036188">
    <property type="entry name" value="FAD/NAD-bd_sf"/>
</dbReference>